<accession>A0AC34FEA0</accession>
<proteinExistence type="predicted"/>
<dbReference type="WBParaSite" id="ES5_v2.g15709.t1">
    <property type="protein sequence ID" value="ES5_v2.g15709.t1"/>
    <property type="gene ID" value="ES5_v2.g15709"/>
</dbReference>
<dbReference type="Proteomes" id="UP000887579">
    <property type="component" value="Unplaced"/>
</dbReference>
<evidence type="ECO:0000313" key="1">
    <source>
        <dbReference type="Proteomes" id="UP000887579"/>
    </source>
</evidence>
<evidence type="ECO:0000313" key="2">
    <source>
        <dbReference type="WBParaSite" id="ES5_v2.g15709.t1"/>
    </source>
</evidence>
<sequence>MATTSSNSVKNAKYLGFVYGQKKNFCVFVVDPDAQKLVCNTDVEENEIQDFMKNIPTVFNEKFKAVFLNIGGYQPQNYSCNYEFCKEVKAALNSCNIPNHFFTQFQWYFSGLLITSGYIPNVDDYVLFITQFDDEANVFCYKFTENGYINVGWKDVDISEENHDNNIRAEMLEFFPHPSAIFITAATKKMKRLKAIFRNLKVFSSAQDFSFGDPKFISEHSKWFFDKSYTNFYVLPDAPSNVSIFLEEGTAQRPFINVYVDKTHLPFSRTVNAQKVVNYCCVALSINGSKTILERWLPNQNAHEHDVTLSIDEEGFLSYEIKAILWPHVDIFLSKLTKKLKSGIPVIALIENLSFICVRKDGISDYEYLESWNGKFGMDLHISFNEEKPKYCQNAVEAARTKPTFAVFDIFPTMTVAPENIDTIKNYQFKITKDDENPVLLEFDSFDGTRKAASPAFLFAMLLKQHLKAIKNETGKKVKEIALSTFAELDDEELKRVQTQLMEACEMLKISGTFLDFKEF</sequence>
<protein>
    <submittedName>
        <fullName evidence="2">Uncharacterized protein</fullName>
    </submittedName>
</protein>
<name>A0AC34FEA0_9BILA</name>
<reference evidence="2" key="1">
    <citation type="submission" date="2022-11" db="UniProtKB">
        <authorList>
            <consortium name="WormBaseParasite"/>
        </authorList>
    </citation>
    <scope>IDENTIFICATION</scope>
</reference>
<organism evidence="1 2">
    <name type="scientific">Panagrolaimus sp. ES5</name>
    <dbReference type="NCBI Taxonomy" id="591445"/>
    <lineage>
        <taxon>Eukaryota</taxon>
        <taxon>Metazoa</taxon>
        <taxon>Ecdysozoa</taxon>
        <taxon>Nematoda</taxon>
        <taxon>Chromadorea</taxon>
        <taxon>Rhabditida</taxon>
        <taxon>Tylenchina</taxon>
        <taxon>Panagrolaimomorpha</taxon>
        <taxon>Panagrolaimoidea</taxon>
        <taxon>Panagrolaimidae</taxon>
        <taxon>Panagrolaimus</taxon>
    </lineage>
</organism>